<accession>A0A2H1VK22</accession>
<reference evidence="1" key="1">
    <citation type="submission" date="2016-07" db="EMBL/GenBank/DDBJ databases">
        <authorList>
            <person name="Bretaudeau A."/>
        </authorList>
    </citation>
    <scope>NUCLEOTIDE SEQUENCE</scope>
    <source>
        <strain evidence="1">Rice</strain>
        <tissue evidence="1">Whole body</tissue>
    </source>
</reference>
<proteinExistence type="predicted"/>
<organism evidence="1">
    <name type="scientific">Spodoptera frugiperda</name>
    <name type="common">Fall armyworm</name>
    <dbReference type="NCBI Taxonomy" id="7108"/>
    <lineage>
        <taxon>Eukaryota</taxon>
        <taxon>Metazoa</taxon>
        <taxon>Ecdysozoa</taxon>
        <taxon>Arthropoda</taxon>
        <taxon>Hexapoda</taxon>
        <taxon>Insecta</taxon>
        <taxon>Pterygota</taxon>
        <taxon>Neoptera</taxon>
        <taxon>Endopterygota</taxon>
        <taxon>Lepidoptera</taxon>
        <taxon>Glossata</taxon>
        <taxon>Ditrysia</taxon>
        <taxon>Noctuoidea</taxon>
        <taxon>Noctuidae</taxon>
        <taxon>Amphipyrinae</taxon>
        <taxon>Spodoptera</taxon>
    </lineage>
</organism>
<gene>
    <name evidence="1" type="ORF">SFRICE_026934</name>
</gene>
<dbReference type="EMBL" id="ODYU01002986">
    <property type="protein sequence ID" value="SOQ41173.1"/>
    <property type="molecule type" value="Genomic_DNA"/>
</dbReference>
<sequence>MLQMVTQLKAPRYDTKKDPFDKSLHNSISTLLDLTKLDHQALVDFFIQHWATDEMVPFIGNSQVFINFKECHSYMVYNNKVLLNIDDNKDSNIWIFTGTGNKQRYIDLTKFYEYLGPSLCRSLPGFHTLTGCGSDYNPAFFKKGKQRPFNILKKKY</sequence>
<protein>
    <submittedName>
        <fullName evidence="1">SFRICE_026934</fullName>
    </submittedName>
</protein>
<name>A0A2H1VK22_SPOFR</name>
<evidence type="ECO:0000313" key="1">
    <source>
        <dbReference type="EMBL" id="SOQ41173.1"/>
    </source>
</evidence>
<dbReference type="AlphaFoldDB" id="A0A2H1VK22"/>